<reference evidence="1 4" key="3">
    <citation type="submission" date="2018-07" db="EMBL/GenBank/DDBJ databases">
        <title>Leeuwenhoekiella genomics.</title>
        <authorList>
            <person name="Tahon G."/>
            <person name="Willems A."/>
        </authorList>
    </citation>
    <scope>NUCLEOTIDE SEQUENCE [LARGE SCALE GENOMIC DNA]</scope>
    <source>
        <strain evidence="1 4">LMG 24856</strain>
    </source>
</reference>
<evidence type="ECO:0000313" key="3">
    <source>
        <dbReference type="Proteomes" id="UP000184240"/>
    </source>
</evidence>
<accession>A0A1M5YQ93</accession>
<protein>
    <submittedName>
        <fullName evidence="2">Uncharacterized protein</fullName>
    </submittedName>
</protein>
<keyword evidence="4" id="KW-1185">Reference proteome</keyword>
<dbReference type="Proteomes" id="UP000184240">
    <property type="component" value="Unassembled WGS sequence"/>
</dbReference>
<organism evidence="2 3">
    <name type="scientific">Leeuwenhoekiella palythoae</name>
    <dbReference type="NCBI Taxonomy" id="573501"/>
    <lineage>
        <taxon>Bacteria</taxon>
        <taxon>Pseudomonadati</taxon>
        <taxon>Bacteroidota</taxon>
        <taxon>Flavobacteriia</taxon>
        <taxon>Flavobacteriales</taxon>
        <taxon>Flavobacteriaceae</taxon>
        <taxon>Leeuwenhoekiella</taxon>
    </lineage>
</organism>
<evidence type="ECO:0000313" key="4">
    <source>
        <dbReference type="Proteomes" id="UP000290037"/>
    </source>
</evidence>
<reference evidence="3" key="1">
    <citation type="submission" date="2016-11" db="EMBL/GenBank/DDBJ databases">
        <authorList>
            <person name="Varghese N."/>
            <person name="Submissions S."/>
        </authorList>
    </citation>
    <scope>NUCLEOTIDE SEQUENCE [LARGE SCALE GENOMIC DNA]</scope>
    <source>
        <strain evidence="3">DSM 19859</strain>
    </source>
</reference>
<dbReference type="AlphaFoldDB" id="A0A1M5YQ93"/>
<name>A0A1M5YQ93_9FLAO</name>
<evidence type="ECO:0000313" key="1">
    <source>
        <dbReference type="EMBL" id="RXG29409.1"/>
    </source>
</evidence>
<gene>
    <name evidence="1" type="ORF">DSM01_1509</name>
    <name evidence="2" type="ORF">SAMN04487999_2234</name>
</gene>
<dbReference type="EMBL" id="QOVN01000003">
    <property type="protein sequence ID" value="RXG29409.1"/>
    <property type="molecule type" value="Genomic_DNA"/>
</dbReference>
<sequence length="111" mass="12801">MQTESQTSIHALYRLIDEECQLAQHSARAEQLQKAILKKFFKASDVVIRQTEREVHITMSPLLSDARSAEINLEIPKARFSTFLQNCIKNDSGSKVFYTNMMRYFITNTIA</sequence>
<reference evidence="2" key="2">
    <citation type="submission" date="2016-11" db="EMBL/GenBank/DDBJ databases">
        <authorList>
            <person name="Jaros S."/>
            <person name="Januszkiewicz K."/>
            <person name="Wedrychowicz H."/>
        </authorList>
    </citation>
    <scope>NUCLEOTIDE SEQUENCE [LARGE SCALE GENOMIC DNA]</scope>
    <source>
        <strain evidence="2">DSM 19859</strain>
    </source>
</reference>
<dbReference type="Proteomes" id="UP000290037">
    <property type="component" value="Unassembled WGS sequence"/>
</dbReference>
<proteinExistence type="predicted"/>
<dbReference type="RefSeq" id="WP_072983090.1">
    <property type="nucleotide sequence ID" value="NZ_FQXT01000004.1"/>
</dbReference>
<evidence type="ECO:0000313" key="2">
    <source>
        <dbReference type="EMBL" id="SHI14226.1"/>
    </source>
</evidence>
<dbReference type="OrthoDB" id="1448077at2"/>
<dbReference type="EMBL" id="FQXT01000004">
    <property type="protein sequence ID" value="SHI14226.1"/>
    <property type="molecule type" value="Genomic_DNA"/>
</dbReference>